<feature type="compositionally biased region" description="Low complexity" evidence="1">
    <location>
        <begin position="679"/>
        <end position="703"/>
    </location>
</feature>
<feature type="compositionally biased region" description="Low complexity" evidence="1">
    <location>
        <begin position="494"/>
        <end position="538"/>
    </location>
</feature>
<accession>A0A383VSA5</accession>
<feature type="compositionally biased region" description="Low complexity" evidence="1">
    <location>
        <begin position="724"/>
        <end position="733"/>
    </location>
</feature>
<feature type="compositionally biased region" description="Low complexity" evidence="1">
    <location>
        <begin position="400"/>
        <end position="419"/>
    </location>
</feature>
<reference evidence="2 3" key="1">
    <citation type="submission" date="2016-10" db="EMBL/GenBank/DDBJ databases">
        <authorList>
            <person name="Cai Z."/>
        </authorList>
    </citation>
    <scope>NUCLEOTIDE SEQUENCE [LARGE SCALE GENOMIC DNA]</scope>
</reference>
<dbReference type="STRING" id="3088.A0A383VSA5"/>
<feature type="compositionally biased region" description="Acidic residues" evidence="1">
    <location>
        <begin position="18"/>
        <end position="27"/>
    </location>
</feature>
<proteinExistence type="predicted"/>
<dbReference type="EMBL" id="FNXT01000806">
    <property type="protein sequence ID" value="SZX67624.1"/>
    <property type="molecule type" value="Genomic_DNA"/>
</dbReference>
<feature type="region of interest" description="Disordered" evidence="1">
    <location>
        <begin position="314"/>
        <end position="667"/>
    </location>
</feature>
<feature type="compositionally biased region" description="Basic and acidic residues" evidence="1">
    <location>
        <begin position="888"/>
        <end position="902"/>
    </location>
</feature>
<feature type="compositionally biased region" description="Low complexity" evidence="1">
    <location>
        <begin position="453"/>
        <end position="464"/>
    </location>
</feature>
<feature type="compositionally biased region" description="Basic and acidic residues" evidence="1">
    <location>
        <begin position="337"/>
        <end position="348"/>
    </location>
</feature>
<feature type="compositionally biased region" description="Gly residues" evidence="1">
    <location>
        <begin position="743"/>
        <end position="755"/>
    </location>
</feature>
<feature type="compositionally biased region" description="Acidic residues" evidence="1">
    <location>
        <begin position="877"/>
        <end position="887"/>
    </location>
</feature>
<evidence type="ECO:0000313" key="2">
    <source>
        <dbReference type="EMBL" id="SZX67624.1"/>
    </source>
</evidence>
<feature type="region of interest" description="Disordered" evidence="1">
    <location>
        <begin position="1"/>
        <end position="61"/>
    </location>
</feature>
<feature type="compositionally biased region" description="Gly residues" evidence="1">
    <location>
        <begin position="539"/>
        <end position="549"/>
    </location>
</feature>
<feature type="compositionally biased region" description="Low complexity" evidence="1">
    <location>
        <begin position="641"/>
        <end position="651"/>
    </location>
</feature>
<organism evidence="2 3">
    <name type="scientific">Tetradesmus obliquus</name>
    <name type="common">Green alga</name>
    <name type="synonym">Acutodesmus obliquus</name>
    <dbReference type="NCBI Taxonomy" id="3088"/>
    <lineage>
        <taxon>Eukaryota</taxon>
        <taxon>Viridiplantae</taxon>
        <taxon>Chlorophyta</taxon>
        <taxon>core chlorophytes</taxon>
        <taxon>Chlorophyceae</taxon>
        <taxon>CS clade</taxon>
        <taxon>Sphaeropleales</taxon>
        <taxon>Scenedesmaceae</taxon>
        <taxon>Tetradesmus</taxon>
    </lineage>
</organism>
<dbReference type="PANTHER" id="PTHR13270:SF14">
    <property type="entry name" value="SEX DETERMINATION AND DOSAGE COMPENSATION PROTEIN SDC-2"/>
    <property type="match status" value="1"/>
</dbReference>
<feature type="compositionally biased region" description="Low complexity" evidence="1">
    <location>
        <begin position="315"/>
        <end position="333"/>
    </location>
</feature>
<dbReference type="Proteomes" id="UP000256970">
    <property type="component" value="Unassembled WGS sequence"/>
</dbReference>
<feature type="compositionally biased region" description="Low complexity" evidence="1">
    <location>
        <begin position="350"/>
        <end position="367"/>
    </location>
</feature>
<feature type="compositionally biased region" description="Low complexity" evidence="1">
    <location>
        <begin position="814"/>
        <end position="841"/>
    </location>
</feature>
<feature type="compositionally biased region" description="Low complexity" evidence="1">
    <location>
        <begin position="848"/>
        <end position="861"/>
    </location>
</feature>
<evidence type="ECO:0000313" key="3">
    <source>
        <dbReference type="Proteomes" id="UP000256970"/>
    </source>
</evidence>
<feature type="compositionally biased region" description="Polar residues" evidence="1">
    <location>
        <begin position="704"/>
        <end position="719"/>
    </location>
</feature>
<gene>
    <name evidence="2" type="ORF">BQ4739_LOCUS8004</name>
</gene>
<feature type="compositionally biased region" description="Basic and acidic residues" evidence="1">
    <location>
        <begin position="598"/>
        <end position="609"/>
    </location>
</feature>
<keyword evidence="3" id="KW-1185">Reference proteome</keyword>
<protein>
    <submittedName>
        <fullName evidence="2">Uncharacterized protein</fullName>
    </submittedName>
</protein>
<feature type="region of interest" description="Disordered" evidence="1">
    <location>
        <begin position="679"/>
        <end position="909"/>
    </location>
</feature>
<dbReference type="AlphaFoldDB" id="A0A383VSA5"/>
<dbReference type="PANTHER" id="PTHR13270">
    <property type="entry name" value="PROTEIN C20ORF116-RELATED"/>
    <property type="match status" value="1"/>
</dbReference>
<evidence type="ECO:0000256" key="1">
    <source>
        <dbReference type="SAM" id="MobiDB-lite"/>
    </source>
</evidence>
<feature type="region of interest" description="Disordered" evidence="1">
    <location>
        <begin position="264"/>
        <end position="288"/>
    </location>
</feature>
<feature type="compositionally biased region" description="Basic and acidic residues" evidence="1">
    <location>
        <begin position="429"/>
        <end position="439"/>
    </location>
</feature>
<sequence length="909" mass="98206">MQLLGGSVESRRPRTDAEQEVPEEEQQPEAVQQQPEIVRSSRGKPSARRTARETRSTTQKLVTPHQALREMGIIATDAKGKPFVDVSCLGSGKPHWYAIGLLENKEGRYLEQLAATFQQYGLSFDHTALYSPPAPGDDAAAAAAQQLLESQDVVAWVPKKKMMVYSPNTDKLSEREVAYGRGTGASTLLLHMTLDPLLFDIISNTYYFLSWRDEQLVPAMLLYQADLLPRDQELDEVYQLPEPCSAEFLAAVTQWQFTEEAEDEEAKRHEFYGMGGGTTFGESERYDKDKRNMERDEAGNIIYRQGYAGDYNNPSRWSAAGPGSSSSDDFGSSRGRGRGDRGSGDRGRGRQQQYQQREQYQQASQGGYNSYDDSYNSQGGGYDDGYNSRGRGRGDRGRGRQQQQQQQGRQQWQQQQQQPQEDDGGWFGGRDDSVRERQMDFMGEMGSGRYSDDAFGPGFDAAPGRGRGRGGQQQQYGGRDDSYRQQQMSYMQARGSGRYSDDYSSSDSGMSGSGNGDWQPQQQQRRGGSAGRGAAPAGRGVGGAFGGTGDAVRQRQMSYMEEMGSGRYSDDEEYNGPGAAAAAWGGKGAGGGAASDVGGRDDSVRERQMDFMGEMGSGRYSDMEDAGGDEYYAAPPKASRGGRQQQQQQQQQRDDGRKGSLMSDIAGAFEGLDASSDLLRFSSSGDSGFGSSMDMDVDSPSSSRGATQRNNGQQAQRGSKNWDAPAAAGAGKASYMEEDGFAWGQGGGSSSGGGSFDDEGPAAARQLLNDWQQDGQSADVWGGYGAPDSFDDQIAAVAGDDPLLQQLASMPDNAAGGQQQQQQQRRQKLAGRQQRQPAAARGGRRGGRAAAGRGRGAAAAAGRGGDRDDSWKGAGDGPDDADGFEEGWADRMMSDGNDRVGLDDVMGSQ</sequence>
<name>A0A383VSA5_TETOB</name>